<evidence type="ECO:0000313" key="3">
    <source>
        <dbReference type="Proteomes" id="UP000692954"/>
    </source>
</evidence>
<accession>A0A8S1RSU6</accession>
<evidence type="ECO:0000256" key="1">
    <source>
        <dbReference type="PROSITE-ProRule" id="PRU00221"/>
    </source>
</evidence>
<dbReference type="PROSITE" id="PS50082">
    <property type="entry name" value="WD_REPEATS_2"/>
    <property type="match status" value="1"/>
</dbReference>
<dbReference type="PANTHER" id="PTHR19920:SF0">
    <property type="entry name" value="CYTOSOLIC IRON-SULFUR PROTEIN ASSEMBLY PROTEIN CIAO1-RELATED"/>
    <property type="match status" value="1"/>
</dbReference>
<dbReference type="GO" id="GO:0016226">
    <property type="term" value="P:iron-sulfur cluster assembly"/>
    <property type="evidence" value="ECO:0007669"/>
    <property type="project" value="TreeGrafter"/>
</dbReference>
<evidence type="ECO:0008006" key="4">
    <source>
        <dbReference type="Google" id="ProtNLM"/>
    </source>
</evidence>
<evidence type="ECO:0000313" key="2">
    <source>
        <dbReference type="EMBL" id="CAD8130976.1"/>
    </source>
</evidence>
<dbReference type="SMART" id="SM00320">
    <property type="entry name" value="WD40"/>
    <property type="match status" value="2"/>
</dbReference>
<dbReference type="EMBL" id="CAJJDN010000351">
    <property type="protein sequence ID" value="CAD8130976.1"/>
    <property type="molecule type" value="Genomic_DNA"/>
</dbReference>
<organism evidence="2 3">
    <name type="scientific">Paramecium sonneborni</name>
    <dbReference type="NCBI Taxonomy" id="65129"/>
    <lineage>
        <taxon>Eukaryota</taxon>
        <taxon>Sar</taxon>
        <taxon>Alveolata</taxon>
        <taxon>Ciliophora</taxon>
        <taxon>Intramacronucleata</taxon>
        <taxon>Oligohymenophorea</taxon>
        <taxon>Peniculida</taxon>
        <taxon>Parameciidae</taxon>
        <taxon>Paramecium</taxon>
    </lineage>
</organism>
<dbReference type="Proteomes" id="UP000692954">
    <property type="component" value="Unassembled WGS sequence"/>
</dbReference>
<dbReference type="PANTHER" id="PTHR19920">
    <property type="entry name" value="WD40 PROTEIN CIAO1"/>
    <property type="match status" value="1"/>
</dbReference>
<dbReference type="OrthoDB" id="756370at2759"/>
<keyword evidence="3" id="KW-1185">Reference proteome</keyword>
<reference evidence="2" key="1">
    <citation type="submission" date="2021-01" db="EMBL/GenBank/DDBJ databases">
        <authorList>
            <consortium name="Genoscope - CEA"/>
            <person name="William W."/>
        </authorList>
    </citation>
    <scope>NUCLEOTIDE SEQUENCE</scope>
</reference>
<dbReference type="InterPro" id="IPR001680">
    <property type="entry name" value="WD40_rpt"/>
</dbReference>
<protein>
    <recommendedName>
        <fullName evidence="4">WD40-repeat-containing domain</fullName>
    </recommendedName>
</protein>
<proteinExistence type="predicted"/>
<dbReference type="GO" id="GO:0097361">
    <property type="term" value="C:cytosolic [4Fe-4S] assembly targeting complex"/>
    <property type="evidence" value="ECO:0007669"/>
    <property type="project" value="TreeGrafter"/>
</dbReference>
<keyword evidence="1" id="KW-0853">WD repeat</keyword>
<dbReference type="Pfam" id="PF00400">
    <property type="entry name" value="WD40"/>
    <property type="match status" value="1"/>
</dbReference>
<comment type="caution">
    <text evidence="2">The sequence shown here is derived from an EMBL/GenBank/DDBJ whole genome shotgun (WGS) entry which is preliminary data.</text>
</comment>
<gene>
    <name evidence="2" type="ORF">PSON_ATCC_30995.1.T3510003</name>
</gene>
<name>A0A8S1RSU6_9CILI</name>
<sequence>MNIQQQSIKKNEQNSEKIQNETFQYRLHKYYSVQQNKWCKTLAFNQNSTILAIGCNEIIKLYEFKQGDLKLFKSILGHNFDVNCLKWINHKNQLISAGHEGKILFWPISSTCHQKFIMKLVIHFVPITCLIMDIQENFLITGST</sequence>
<dbReference type="AlphaFoldDB" id="A0A8S1RSU6"/>
<feature type="repeat" description="WD" evidence="1">
    <location>
        <begin position="75"/>
        <end position="110"/>
    </location>
</feature>